<evidence type="ECO:0000313" key="15">
    <source>
        <dbReference type="Proteomes" id="UP000618051"/>
    </source>
</evidence>
<gene>
    <name evidence="14" type="ORF">IHE44_0005572</name>
    <name evidence="13" type="ORF">IHE44_002287</name>
</gene>
<accession>A0A835NY89</accession>
<dbReference type="PANTHER" id="PTHR14562">
    <property type="entry name" value="TATA BOX-BINDING PROTEIN ASSOCIATED FACTOR RNA POLYMERASE I SUBUNIT D"/>
    <property type="match status" value="1"/>
</dbReference>
<reference evidence="14 15" key="2">
    <citation type="journal article" date="2021" name="J. Hered.">
        <title>Feather Gene Expression Elucidates the Developmental Basis of Plumage Iridescence in African Starlings.</title>
        <authorList>
            <person name="Rubenstein D.R."/>
            <person name="Corvelo A."/>
            <person name="MacManes M.D."/>
            <person name="Maia R."/>
            <person name="Narzisi G."/>
            <person name="Rousaki A."/>
            <person name="Vandenabeele P."/>
            <person name="Shawkey M.D."/>
            <person name="Solomon J."/>
        </authorList>
    </citation>
    <scope>NUCLEOTIDE SEQUENCE [LARGE SCALE GENOMIC DNA]</scope>
    <source>
        <strain evidence="14">SS15</strain>
    </source>
</reference>
<keyword evidence="5" id="KW-0238">DNA-binding</keyword>
<dbReference type="Pfam" id="PF15333">
    <property type="entry name" value="TAF1D"/>
    <property type="match status" value="1"/>
</dbReference>
<feature type="compositionally biased region" description="Low complexity" evidence="12">
    <location>
        <begin position="120"/>
        <end position="141"/>
    </location>
</feature>
<dbReference type="GO" id="GO:0005668">
    <property type="term" value="C:RNA polymerase transcription factor SL1 complex"/>
    <property type="evidence" value="ECO:0007669"/>
    <property type="project" value="InterPro"/>
</dbReference>
<evidence type="ECO:0000256" key="1">
    <source>
        <dbReference type="ARBA" id="ARBA00004123"/>
    </source>
</evidence>
<evidence type="ECO:0000256" key="4">
    <source>
        <dbReference type="ARBA" id="ARBA00023015"/>
    </source>
</evidence>
<evidence type="ECO:0000256" key="7">
    <source>
        <dbReference type="ARBA" id="ARBA00023242"/>
    </source>
</evidence>
<dbReference type="EMBL" id="JADDUC020000002">
    <property type="protein sequence ID" value="KAI1242056.1"/>
    <property type="molecule type" value="Genomic_DNA"/>
</dbReference>
<comment type="function">
    <text evidence="8">Component of the transcription factor SL1/TIF-IB complex, which is involved in the assembly of the PIC (preinitiation complex) during RNA polymerase I-dependent transcription. The rate of PIC formation probably is primarily dependent on the rate of association of SL1/TIF-IB with the rDNA promoter. SL1/TIF-IB is involved in stabilization of nucleolar transcription factor 1/UBTF on rDNA. Formation of SL1/TIF-IB excludes the association of TBP with TFIID subunits.</text>
</comment>
<comment type="caution">
    <text evidence="13">The sequence shown here is derived from an EMBL/GenBank/DDBJ whole genome shotgun (WGS) entry which is preliminary data.</text>
</comment>
<evidence type="ECO:0000256" key="10">
    <source>
        <dbReference type="ARBA" id="ARBA00030353"/>
    </source>
</evidence>
<evidence type="ECO:0000256" key="11">
    <source>
        <dbReference type="ARBA" id="ARBA00032499"/>
    </source>
</evidence>
<keyword evidence="7" id="KW-0539">Nucleus</keyword>
<feature type="region of interest" description="Disordered" evidence="12">
    <location>
        <begin position="642"/>
        <end position="679"/>
    </location>
</feature>
<reference evidence="14" key="3">
    <citation type="submission" date="2022-01" db="EMBL/GenBank/DDBJ databases">
        <authorList>
            <person name="Rubenstein D.R."/>
        </authorList>
    </citation>
    <scope>NUCLEOTIDE SEQUENCE</scope>
    <source>
        <strain evidence="14">SS15</strain>
        <tissue evidence="14">Liver</tissue>
    </source>
</reference>
<organism evidence="13">
    <name type="scientific">Lamprotornis superbus</name>
    <dbReference type="NCBI Taxonomy" id="245042"/>
    <lineage>
        <taxon>Eukaryota</taxon>
        <taxon>Metazoa</taxon>
        <taxon>Chordata</taxon>
        <taxon>Craniata</taxon>
        <taxon>Vertebrata</taxon>
        <taxon>Euteleostomi</taxon>
        <taxon>Archelosauria</taxon>
        <taxon>Archosauria</taxon>
        <taxon>Dinosauria</taxon>
        <taxon>Saurischia</taxon>
        <taxon>Theropoda</taxon>
        <taxon>Coelurosauria</taxon>
        <taxon>Aves</taxon>
        <taxon>Neognathae</taxon>
        <taxon>Neoaves</taxon>
        <taxon>Telluraves</taxon>
        <taxon>Australaves</taxon>
        <taxon>Passeriformes</taxon>
        <taxon>Sturnidae</taxon>
        <taxon>Lamprotornis</taxon>
    </lineage>
</organism>
<sequence>MSDTDEPQASGSDYPDAQELISHQQKEPCEVYSWQRNTGIEHSWARHKVTDPGESSDHPNSMYKSSAASAEVLLISSDSETDVSVAHPECSIAPSKQKRRFQSSRQQVESVAGVPDNESSSDSSRSPQSPGKSSEASKQQKSKLNLKAIFAYHFRGRKFKAAAHRKYKMHTRMNKKKYETTQMPTGRPPLTASPQEQKRRLLDRGFQFPFVEKHYGEKHIPLKMVLGYEQAAAKGYFKYIEVLKYEDHLKKALKALQASDDLEKECMVFRKHKYLDDEGPISPIQETDDDEDSLNSDTQEQFDARVVFMLLLEDEIPHGFFCCTSGYRPSMALPSQPPSPQDQALEMHQSAKHGCSVMSSCCLQRHFVMIKRQVTPTAVQPPAANPHLTHTQITWFYISALAPMEHKFFKKEVLSVKLKGNTSEQIQEDLQEVSQEDLLLQIQRSCWVPPCLKSVRFRPEAMKLKEFLEQMAHSYSLSLYTPSKSMVPTAAQPKELAAPVSVSRFPHSIKKKNEGESLELNDNETRLLTHTITHKPVFQITEEILLLVTETRGPTSCLVEGSGNPSIQASYRGEEVILRNLLAHVRAPPRLQEDPGSATGWTEYIGQFPQEPIACACLCLRSHAQLDLCSNNWSGAADPGGLHIQQPANGKTKDQGPAVSIKTDSRILGPASPPLLITR</sequence>
<evidence type="ECO:0000256" key="8">
    <source>
        <dbReference type="ARBA" id="ARBA00025110"/>
    </source>
</evidence>
<evidence type="ECO:0000256" key="2">
    <source>
        <dbReference type="ARBA" id="ARBA00018992"/>
    </source>
</evidence>
<name>A0A835NY89_9PASS</name>
<keyword evidence="3" id="KW-0597">Phosphoprotein</keyword>
<evidence type="ECO:0000256" key="6">
    <source>
        <dbReference type="ARBA" id="ARBA00023163"/>
    </source>
</evidence>
<evidence type="ECO:0000313" key="14">
    <source>
        <dbReference type="EMBL" id="KAI1242056.1"/>
    </source>
</evidence>
<feature type="region of interest" description="Disordered" evidence="12">
    <location>
        <begin position="278"/>
        <end position="297"/>
    </location>
</feature>
<evidence type="ECO:0000256" key="3">
    <source>
        <dbReference type="ARBA" id="ARBA00022553"/>
    </source>
</evidence>
<evidence type="ECO:0000256" key="5">
    <source>
        <dbReference type="ARBA" id="ARBA00023125"/>
    </source>
</evidence>
<keyword evidence="4" id="KW-0805">Transcription regulation</keyword>
<evidence type="ECO:0000313" key="13">
    <source>
        <dbReference type="EMBL" id="KAG0127891.1"/>
    </source>
</evidence>
<feature type="region of interest" description="Disordered" evidence="12">
    <location>
        <begin position="45"/>
        <end position="64"/>
    </location>
</feature>
<dbReference type="GO" id="GO:0006355">
    <property type="term" value="P:regulation of DNA-templated transcription"/>
    <property type="evidence" value="ECO:0007669"/>
    <property type="project" value="InterPro"/>
</dbReference>
<protein>
    <recommendedName>
        <fullName evidence="2">TATA box-binding protein-associated factor RNA polymerase I subunit D</fullName>
    </recommendedName>
    <alternativeName>
        <fullName evidence="11">TATA box-binding protein-associated factor 1D</fullName>
    </alternativeName>
    <alternativeName>
        <fullName evidence="10">Transcription initiation factor SL1/TIF-IB subunit D</fullName>
    </alternativeName>
</protein>
<reference evidence="13" key="1">
    <citation type="submission" date="2020-10" db="EMBL/GenBank/DDBJ databases">
        <title>Feather gene expression reveals the developmental basis of iridescence in African starlings.</title>
        <authorList>
            <person name="Rubenstein D.R."/>
        </authorList>
    </citation>
    <scope>NUCLEOTIDE SEQUENCE</scope>
    <source>
        <strain evidence="13">SS15</strain>
        <tissue evidence="13">Liver</tissue>
    </source>
</reference>
<dbReference type="AlphaFoldDB" id="A0A835NY89"/>
<feature type="non-terminal residue" evidence="13">
    <location>
        <position position="679"/>
    </location>
</feature>
<dbReference type="GO" id="GO:0005654">
    <property type="term" value="C:nucleoplasm"/>
    <property type="evidence" value="ECO:0007669"/>
    <property type="project" value="TreeGrafter"/>
</dbReference>
<dbReference type="EMBL" id="JADDUC010000014">
    <property type="protein sequence ID" value="KAG0127891.1"/>
    <property type="molecule type" value="Genomic_DNA"/>
</dbReference>
<dbReference type="Proteomes" id="UP000618051">
    <property type="component" value="Unassembled WGS sequence"/>
</dbReference>
<comment type="subcellular location">
    <subcellularLocation>
        <location evidence="1">Nucleus</location>
    </subcellularLocation>
</comment>
<dbReference type="GO" id="GO:0003677">
    <property type="term" value="F:DNA binding"/>
    <property type="evidence" value="ECO:0007669"/>
    <property type="project" value="UniProtKB-KW"/>
</dbReference>
<feature type="region of interest" description="Disordered" evidence="12">
    <location>
        <begin position="1"/>
        <end position="26"/>
    </location>
</feature>
<dbReference type="OrthoDB" id="9950926at2759"/>
<dbReference type="InterPro" id="IPR027976">
    <property type="entry name" value="TAF1D"/>
</dbReference>
<comment type="subunit">
    <text evidence="9">Component of the transcription factor SL1/TIF-IB complex, composed of TBP and at least TAF1A, TAF1B, TAF1C and TAF1D. Interacts with UBTF.</text>
</comment>
<keyword evidence="15" id="KW-1185">Reference proteome</keyword>
<dbReference type="PANTHER" id="PTHR14562:SF3">
    <property type="entry name" value="TATA BOX-BINDING PROTEIN-ASSOCIATED FACTOR RNA POLYMERASE I SUBUNIT D"/>
    <property type="match status" value="1"/>
</dbReference>
<keyword evidence="6" id="KW-0804">Transcription</keyword>
<evidence type="ECO:0000256" key="9">
    <source>
        <dbReference type="ARBA" id="ARBA00025940"/>
    </source>
</evidence>
<feature type="compositionally biased region" description="Basic and acidic residues" evidence="12">
    <location>
        <begin position="48"/>
        <end position="57"/>
    </location>
</feature>
<feature type="region of interest" description="Disordered" evidence="12">
    <location>
        <begin position="80"/>
        <end position="141"/>
    </location>
</feature>
<evidence type="ECO:0000256" key="12">
    <source>
        <dbReference type="SAM" id="MobiDB-lite"/>
    </source>
</evidence>
<proteinExistence type="predicted"/>